<dbReference type="RefSeq" id="WP_192778854.1">
    <property type="nucleotide sequence ID" value="NZ_BAAASY010000008.1"/>
</dbReference>
<protein>
    <recommendedName>
        <fullName evidence="4">Exo-alpha-sialidase</fullName>
    </recommendedName>
</protein>
<comment type="caution">
    <text evidence="2">The sequence shown here is derived from an EMBL/GenBank/DDBJ whole genome shotgun (WGS) entry which is preliminary data.</text>
</comment>
<name>A0ABR9KR35_9ACTN</name>
<dbReference type="EMBL" id="JADBEF010000001">
    <property type="protein sequence ID" value="MBE1564485.1"/>
    <property type="molecule type" value="Genomic_DNA"/>
</dbReference>
<reference evidence="2 3" key="1">
    <citation type="submission" date="2020-10" db="EMBL/GenBank/DDBJ databases">
        <title>Sequencing the genomes of 1000 actinobacteria strains.</title>
        <authorList>
            <person name="Klenk H.-P."/>
        </authorList>
    </citation>
    <scope>NUCLEOTIDE SEQUENCE [LARGE SCALE GENOMIC DNA]</scope>
    <source>
        <strain evidence="2 3">DSM 43748</strain>
    </source>
</reference>
<evidence type="ECO:0008006" key="4">
    <source>
        <dbReference type="Google" id="ProtNLM"/>
    </source>
</evidence>
<feature type="region of interest" description="Disordered" evidence="1">
    <location>
        <begin position="16"/>
        <end position="35"/>
    </location>
</feature>
<evidence type="ECO:0000313" key="3">
    <source>
        <dbReference type="Proteomes" id="UP000661607"/>
    </source>
</evidence>
<gene>
    <name evidence="2" type="ORF">H4W81_007264</name>
</gene>
<proteinExistence type="predicted"/>
<evidence type="ECO:0000256" key="1">
    <source>
        <dbReference type="SAM" id="MobiDB-lite"/>
    </source>
</evidence>
<keyword evidence="3" id="KW-1185">Reference proteome</keyword>
<organism evidence="2 3">
    <name type="scientific">Nonomuraea africana</name>
    <dbReference type="NCBI Taxonomy" id="46171"/>
    <lineage>
        <taxon>Bacteria</taxon>
        <taxon>Bacillati</taxon>
        <taxon>Actinomycetota</taxon>
        <taxon>Actinomycetes</taxon>
        <taxon>Streptosporangiales</taxon>
        <taxon>Streptosporangiaceae</taxon>
        <taxon>Nonomuraea</taxon>
    </lineage>
</organism>
<evidence type="ECO:0000313" key="2">
    <source>
        <dbReference type="EMBL" id="MBE1564485.1"/>
    </source>
</evidence>
<accession>A0ABR9KR35</accession>
<dbReference type="Proteomes" id="UP000661607">
    <property type="component" value="Unassembled WGS sequence"/>
</dbReference>
<sequence>MTSCPCGSRSRRLELDGVGMQRGGPPYGFHPGSDHPAPVEHLATYVGPGADAFVFLGAKGGFLRATRGGTSWTIEDQNA</sequence>